<dbReference type="InterPro" id="IPR039506">
    <property type="entry name" value="SPOB_a"/>
</dbReference>
<evidence type="ECO:0000313" key="5">
    <source>
        <dbReference type="EMBL" id="PWI24329.1"/>
    </source>
</evidence>
<protein>
    <submittedName>
        <fullName evidence="5">Sporulation protein</fullName>
    </submittedName>
</protein>
<gene>
    <name evidence="5" type="ORF">DEX24_13985</name>
</gene>
<keyword evidence="6" id="KW-1185">Reference proteome</keyword>
<evidence type="ECO:0000259" key="4">
    <source>
        <dbReference type="Pfam" id="PF14689"/>
    </source>
</evidence>
<dbReference type="RefSeq" id="WP_109307037.1">
    <property type="nucleotide sequence ID" value="NZ_BJUF01000027.1"/>
</dbReference>
<evidence type="ECO:0000313" key="6">
    <source>
        <dbReference type="Proteomes" id="UP000245938"/>
    </source>
</evidence>
<dbReference type="SUPFAM" id="SSF55890">
    <property type="entry name" value="Sporulation response regulatory protein Spo0B"/>
    <property type="match status" value="1"/>
</dbReference>
<keyword evidence="3" id="KW-0418">Kinase</keyword>
<dbReference type="EMBL" id="QFVR01000023">
    <property type="protein sequence ID" value="PWI24329.1"/>
    <property type="molecule type" value="Genomic_DNA"/>
</dbReference>
<sequence>MTDQPLTVNEVLRHMNHDFLNHLQLIKMNLALENVERANEVLMNIAQNCNRFFVINSLHAERLVEWLHTCEWRFPAINMTIDCAITDALPAKWDHVIRDYLETTLQHIANYIDAIVEQNCQINIISTKDYFELNVEIKGRWTADYKQIPIDSNELVAEVESYSHSLWRYSVLGSKEVIY</sequence>
<dbReference type="OrthoDB" id="2375606at2"/>
<evidence type="ECO:0000256" key="2">
    <source>
        <dbReference type="ARBA" id="ARBA00022679"/>
    </source>
</evidence>
<keyword evidence="1" id="KW-0597">Phosphoprotein</keyword>
<evidence type="ECO:0000256" key="3">
    <source>
        <dbReference type="ARBA" id="ARBA00022777"/>
    </source>
</evidence>
<dbReference type="Proteomes" id="UP000245938">
    <property type="component" value="Unassembled WGS sequence"/>
</dbReference>
<accession>A0A2U3AIF2</accession>
<proteinExistence type="predicted"/>
<comment type="caution">
    <text evidence="5">The sequence shown here is derived from an EMBL/GenBank/DDBJ whole genome shotgun (WGS) entry which is preliminary data.</text>
</comment>
<dbReference type="InterPro" id="IPR016120">
    <property type="entry name" value="Sig_transdc_His_kin_SpoOB"/>
</dbReference>
<dbReference type="Gene3D" id="1.10.287.130">
    <property type="match status" value="1"/>
</dbReference>
<feature type="domain" description="SpoOB alpha-helical" evidence="4">
    <location>
        <begin position="7"/>
        <end position="51"/>
    </location>
</feature>
<name>A0A2U3AIF2_9BACL</name>
<reference evidence="5 6" key="1">
    <citation type="submission" date="2018-05" db="EMBL/GenBank/DDBJ databases">
        <title>Kurthia sibirica genome sequence.</title>
        <authorList>
            <person name="Maclea K.S."/>
            <person name="Goen A.E."/>
        </authorList>
    </citation>
    <scope>NUCLEOTIDE SEQUENCE [LARGE SCALE GENOMIC DNA]</scope>
    <source>
        <strain evidence="5 6">ATCC 49154</strain>
    </source>
</reference>
<organism evidence="5 6">
    <name type="scientific">Kurthia sibirica</name>
    <dbReference type="NCBI Taxonomy" id="202750"/>
    <lineage>
        <taxon>Bacteria</taxon>
        <taxon>Bacillati</taxon>
        <taxon>Bacillota</taxon>
        <taxon>Bacilli</taxon>
        <taxon>Bacillales</taxon>
        <taxon>Caryophanaceae</taxon>
        <taxon>Kurthia</taxon>
    </lineage>
</organism>
<dbReference type="GO" id="GO:0000155">
    <property type="term" value="F:phosphorelay sensor kinase activity"/>
    <property type="evidence" value="ECO:0007669"/>
    <property type="project" value="InterPro"/>
</dbReference>
<dbReference type="Pfam" id="PF14689">
    <property type="entry name" value="SPOB_a"/>
    <property type="match status" value="1"/>
</dbReference>
<keyword evidence="2" id="KW-0808">Transferase</keyword>
<dbReference type="AlphaFoldDB" id="A0A2U3AIF2"/>
<evidence type="ECO:0000256" key="1">
    <source>
        <dbReference type="ARBA" id="ARBA00022553"/>
    </source>
</evidence>